<evidence type="ECO:0000256" key="3">
    <source>
        <dbReference type="PROSITE-ProRule" id="PRU00175"/>
    </source>
</evidence>
<evidence type="ECO:0000313" key="5">
    <source>
        <dbReference type="Proteomes" id="UP000046395"/>
    </source>
</evidence>
<keyword evidence="5" id="KW-1185">Reference proteome</keyword>
<dbReference type="Proteomes" id="UP000046395">
    <property type="component" value="Unassembled WGS sequence"/>
</dbReference>
<dbReference type="InterPro" id="IPR013083">
    <property type="entry name" value="Znf_RING/FYVE/PHD"/>
</dbReference>
<sequence length="185" mass="20973">MPTGRSFIVTFASMERSGASGDDAYWFIQRTAPLSDAAPYIYWFNRNRVIMTSVDAMVRRYRRVLCSCGEGSVFTVNVAAPTGCIINYFTNLGLFTWPEFIVFPFRLVMNSPNVTASASTCVVCLEDFAENEVVNVSICRHYTHPRCHASWFMRSMTCPTCRQVDTAATYAALSYDRGLLRFPFR</sequence>
<dbReference type="Pfam" id="PF13639">
    <property type="entry name" value="zf-RING_2"/>
    <property type="match status" value="1"/>
</dbReference>
<organism evidence="5 6">
    <name type="scientific">Trichuris muris</name>
    <name type="common">Mouse whipworm</name>
    <dbReference type="NCBI Taxonomy" id="70415"/>
    <lineage>
        <taxon>Eukaryota</taxon>
        <taxon>Metazoa</taxon>
        <taxon>Ecdysozoa</taxon>
        <taxon>Nematoda</taxon>
        <taxon>Enoplea</taxon>
        <taxon>Dorylaimia</taxon>
        <taxon>Trichinellida</taxon>
        <taxon>Trichuridae</taxon>
        <taxon>Trichuris</taxon>
    </lineage>
</organism>
<dbReference type="SUPFAM" id="SSF57850">
    <property type="entry name" value="RING/U-box"/>
    <property type="match status" value="1"/>
</dbReference>
<dbReference type="PANTHER" id="PTHR46359">
    <property type="entry name" value="GEO07743P1"/>
    <property type="match status" value="1"/>
</dbReference>
<evidence type="ECO:0000313" key="6">
    <source>
        <dbReference type="WBParaSite" id="TMUE_1000004932.1"/>
    </source>
</evidence>
<protein>
    <submittedName>
        <fullName evidence="6">RING-type domain-containing protein</fullName>
    </submittedName>
</protein>
<keyword evidence="2" id="KW-0862">Zinc</keyword>
<keyword evidence="1 3" id="KW-0479">Metal-binding</keyword>
<name>A0A5S6QDB9_TRIMR</name>
<dbReference type="STRING" id="70415.A0A5S6QDB9"/>
<dbReference type="InterPro" id="IPR052804">
    <property type="entry name" value="UEC_component"/>
</dbReference>
<proteinExistence type="predicted"/>
<dbReference type="WBParaSite" id="TMUE_1000004932.1">
    <property type="protein sequence ID" value="TMUE_1000004932.1"/>
    <property type="gene ID" value="WBGene00295646"/>
</dbReference>
<dbReference type="PROSITE" id="PS50089">
    <property type="entry name" value="ZF_RING_2"/>
    <property type="match status" value="1"/>
</dbReference>
<dbReference type="Gene3D" id="3.30.40.10">
    <property type="entry name" value="Zinc/RING finger domain, C3HC4 (zinc finger)"/>
    <property type="match status" value="1"/>
</dbReference>
<dbReference type="InterPro" id="IPR001841">
    <property type="entry name" value="Znf_RING"/>
</dbReference>
<dbReference type="PANTHER" id="PTHR46359:SF2">
    <property type="entry name" value="GEO07743P1"/>
    <property type="match status" value="1"/>
</dbReference>
<keyword evidence="1 3" id="KW-0863">Zinc-finger</keyword>
<evidence type="ECO:0000259" key="4">
    <source>
        <dbReference type="PROSITE" id="PS50089"/>
    </source>
</evidence>
<reference evidence="6" key="1">
    <citation type="submission" date="2019-12" db="UniProtKB">
        <authorList>
            <consortium name="WormBaseParasite"/>
        </authorList>
    </citation>
    <scope>IDENTIFICATION</scope>
</reference>
<dbReference type="AlphaFoldDB" id="A0A5S6QDB9"/>
<evidence type="ECO:0000256" key="1">
    <source>
        <dbReference type="ARBA" id="ARBA00022771"/>
    </source>
</evidence>
<evidence type="ECO:0000256" key="2">
    <source>
        <dbReference type="ARBA" id="ARBA00022833"/>
    </source>
</evidence>
<feature type="domain" description="RING-type" evidence="4">
    <location>
        <begin position="121"/>
        <end position="162"/>
    </location>
</feature>
<dbReference type="GO" id="GO:0008270">
    <property type="term" value="F:zinc ion binding"/>
    <property type="evidence" value="ECO:0007669"/>
    <property type="project" value="UniProtKB-KW"/>
</dbReference>
<accession>A0A5S6QDB9</accession>